<dbReference type="PROSITE" id="PS50119">
    <property type="entry name" value="ZF_BBOX"/>
    <property type="match status" value="2"/>
</dbReference>
<keyword evidence="1" id="KW-0862">Zinc</keyword>
<organism evidence="4 5">
    <name type="scientific">Mya arenaria</name>
    <name type="common">Soft-shell clam</name>
    <dbReference type="NCBI Taxonomy" id="6604"/>
    <lineage>
        <taxon>Eukaryota</taxon>
        <taxon>Metazoa</taxon>
        <taxon>Spiralia</taxon>
        <taxon>Lophotrochozoa</taxon>
        <taxon>Mollusca</taxon>
        <taxon>Bivalvia</taxon>
        <taxon>Autobranchia</taxon>
        <taxon>Heteroconchia</taxon>
        <taxon>Euheterodonta</taxon>
        <taxon>Imparidentia</taxon>
        <taxon>Neoheterodontei</taxon>
        <taxon>Myida</taxon>
        <taxon>Myoidea</taxon>
        <taxon>Myidae</taxon>
        <taxon>Mya</taxon>
    </lineage>
</organism>
<keyword evidence="1" id="KW-0863">Zinc-finger</keyword>
<dbReference type="InterPro" id="IPR047153">
    <property type="entry name" value="TRIM45/56/19-like"/>
</dbReference>
<dbReference type="EMBL" id="CP111025">
    <property type="protein sequence ID" value="WAR26041.1"/>
    <property type="molecule type" value="Genomic_DNA"/>
</dbReference>
<proteinExistence type="predicted"/>
<sequence length="169" mass="19458">MASKFDSSLQNSSDLIHDFTCSPCEEDGLNSEAQSFCVECSKYYCSRCEPKHDGLFKRHSVLGRKDVGKWTPLPHTIVDDLERCERHPREALKMFCKDHDQLCCHVCVSVDHRHSSVIQHIPDIARGIFDKPELKQLPQQVGNIQSHIRKLQDSSKRKQQSIKESRARD</sequence>
<name>A0ABY7FYZ3_MYAAR</name>
<dbReference type="PANTHER" id="PTHR25462:SF296">
    <property type="entry name" value="MEIOTIC P26, ISOFORM F"/>
    <property type="match status" value="1"/>
</dbReference>
<evidence type="ECO:0000259" key="3">
    <source>
        <dbReference type="PROSITE" id="PS50119"/>
    </source>
</evidence>
<evidence type="ECO:0000313" key="5">
    <source>
        <dbReference type="Proteomes" id="UP001164746"/>
    </source>
</evidence>
<keyword evidence="5" id="KW-1185">Reference proteome</keyword>
<feature type="domain" description="B box-type" evidence="3">
    <location>
        <begin position="79"/>
        <end position="120"/>
    </location>
</feature>
<reference evidence="4" key="1">
    <citation type="submission" date="2022-11" db="EMBL/GenBank/DDBJ databases">
        <title>Centuries of genome instability and evolution in soft-shell clam transmissible cancer (bioRxiv).</title>
        <authorList>
            <person name="Hart S.F.M."/>
            <person name="Yonemitsu M.A."/>
            <person name="Giersch R.M."/>
            <person name="Beal B.F."/>
            <person name="Arriagada G."/>
            <person name="Davis B.W."/>
            <person name="Ostrander E.A."/>
            <person name="Goff S.P."/>
            <person name="Metzger M.J."/>
        </authorList>
    </citation>
    <scope>NUCLEOTIDE SEQUENCE</scope>
    <source>
        <strain evidence="4">MELC-2E11</strain>
        <tissue evidence="4">Siphon/mantle</tissue>
    </source>
</reference>
<gene>
    <name evidence="4" type="ORF">MAR_011745</name>
</gene>
<dbReference type="CDD" id="cd19756">
    <property type="entry name" value="Bbox2"/>
    <property type="match status" value="1"/>
</dbReference>
<feature type="region of interest" description="Disordered" evidence="2">
    <location>
        <begin position="147"/>
        <end position="169"/>
    </location>
</feature>
<feature type="domain" description="B box-type" evidence="3">
    <location>
        <begin position="24"/>
        <end position="64"/>
    </location>
</feature>
<dbReference type="Pfam" id="PF00643">
    <property type="entry name" value="zf-B_box"/>
    <property type="match status" value="1"/>
</dbReference>
<dbReference type="PANTHER" id="PTHR25462">
    <property type="entry name" value="BONUS, ISOFORM C-RELATED"/>
    <property type="match status" value="1"/>
</dbReference>
<evidence type="ECO:0000313" key="4">
    <source>
        <dbReference type="EMBL" id="WAR26041.1"/>
    </source>
</evidence>
<protein>
    <submittedName>
        <fullName evidence="4">TRI33-like protein</fullName>
    </submittedName>
</protein>
<dbReference type="Gene3D" id="3.30.160.60">
    <property type="entry name" value="Classic Zinc Finger"/>
    <property type="match status" value="1"/>
</dbReference>
<accession>A0ABY7FYZ3</accession>
<dbReference type="Proteomes" id="UP001164746">
    <property type="component" value="Chromosome 14"/>
</dbReference>
<keyword evidence="1" id="KW-0479">Metal-binding</keyword>
<evidence type="ECO:0000256" key="1">
    <source>
        <dbReference type="PROSITE-ProRule" id="PRU00024"/>
    </source>
</evidence>
<feature type="compositionally biased region" description="Basic and acidic residues" evidence="2">
    <location>
        <begin position="150"/>
        <end position="169"/>
    </location>
</feature>
<evidence type="ECO:0000256" key="2">
    <source>
        <dbReference type="SAM" id="MobiDB-lite"/>
    </source>
</evidence>
<dbReference type="SUPFAM" id="SSF57845">
    <property type="entry name" value="B-box zinc-binding domain"/>
    <property type="match status" value="1"/>
</dbReference>
<dbReference type="InterPro" id="IPR000315">
    <property type="entry name" value="Znf_B-box"/>
</dbReference>